<dbReference type="InterPro" id="IPR038765">
    <property type="entry name" value="Papain-like_cys_pep_sf"/>
</dbReference>
<dbReference type="PANTHER" id="PTHR47053">
    <property type="entry name" value="MUREIN DD-ENDOPEPTIDASE MEPH-RELATED"/>
    <property type="match status" value="1"/>
</dbReference>
<dbReference type="PROSITE" id="PS51935">
    <property type="entry name" value="NLPC_P60"/>
    <property type="match status" value="1"/>
</dbReference>
<dbReference type="AlphaFoldDB" id="A0A0R1WI91"/>
<sequence length="261" mass="27139">MSDKKLIKKNLKNKKNKPLRGISILNTNVKKSLISFTAAAALAVTGLGLSNASTTKAASQVVTNAPSAVRTKTLSALYTTPSANGKSSGRALSANTAWAVGQAVTDDSGNTWYLVGANEWVNANDVTDMAAVTESASSDDKSATADNVISTAKQYLGTPYVWGGKTPSGFDCSGFTSYVYQEATGKNIGSYTVAQEGAGTQEAVSQASAGDLLFWGSKGSTYHVGIYLGNNQYIAAPQPGESVKISTISGYFMPSFAVKVL</sequence>
<dbReference type="PATRIC" id="fig|1423774.3.peg.2700"/>
<comment type="caution">
    <text evidence="6">The sequence shown here is derived from an EMBL/GenBank/DDBJ whole genome shotgun (WGS) entry which is preliminary data.</text>
</comment>
<evidence type="ECO:0000313" key="7">
    <source>
        <dbReference type="Proteomes" id="UP000051302"/>
    </source>
</evidence>
<name>A0A0R1WI91_9LACO</name>
<gene>
    <name evidence="6" type="ORF">FD31_GL002599</name>
</gene>
<comment type="similarity">
    <text evidence="1">Belongs to the peptidase C40 family.</text>
</comment>
<dbReference type="PANTHER" id="PTHR47053:SF1">
    <property type="entry name" value="MUREIN DD-ENDOPEPTIDASE MEPH-RELATED"/>
    <property type="match status" value="1"/>
</dbReference>
<accession>A0A0R1WI91</accession>
<dbReference type="Proteomes" id="UP000051302">
    <property type="component" value="Unassembled WGS sequence"/>
</dbReference>
<keyword evidence="4" id="KW-0788">Thiol protease</keyword>
<organism evidence="6 7">
    <name type="scientific">Companilactobacillus nantensis DSM 16982</name>
    <dbReference type="NCBI Taxonomy" id="1423774"/>
    <lineage>
        <taxon>Bacteria</taxon>
        <taxon>Bacillati</taxon>
        <taxon>Bacillota</taxon>
        <taxon>Bacilli</taxon>
        <taxon>Lactobacillales</taxon>
        <taxon>Lactobacillaceae</taxon>
        <taxon>Companilactobacillus</taxon>
    </lineage>
</organism>
<keyword evidence="2" id="KW-0645">Protease</keyword>
<evidence type="ECO:0000259" key="5">
    <source>
        <dbReference type="PROSITE" id="PS51935"/>
    </source>
</evidence>
<dbReference type="EMBL" id="AZFV01000008">
    <property type="protein sequence ID" value="KRM17614.1"/>
    <property type="molecule type" value="Genomic_DNA"/>
</dbReference>
<proteinExistence type="inferred from homology"/>
<feature type="domain" description="NlpC/P60" evidence="5">
    <location>
        <begin position="142"/>
        <end position="261"/>
    </location>
</feature>
<evidence type="ECO:0000256" key="1">
    <source>
        <dbReference type="ARBA" id="ARBA00007074"/>
    </source>
</evidence>
<dbReference type="GO" id="GO:0006508">
    <property type="term" value="P:proteolysis"/>
    <property type="evidence" value="ECO:0007669"/>
    <property type="project" value="UniProtKB-KW"/>
</dbReference>
<dbReference type="GO" id="GO:0008234">
    <property type="term" value="F:cysteine-type peptidase activity"/>
    <property type="evidence" value="ECO:0007669"/>
    <property type="project" value="UniProtKB-KW"/>
</dbReference>
<evidence type="ECO:0000256" key="4">
    <source>
        <dbReference type="ARBA" id="ARBA00022807"/>
    </source>
</evidence>
<keyword evidence="7" id="KW-1185">Reference proteome</keyword>
<dbReference type="InterPro" id="IPR051202">
    <property type="entry name" value="Peptidase_C40"/>
</dbReference>
<reference evidence="6 7" key="1">
    <citation type="journal article" date="2015" name="Genome Announc.">
        <title>Expanding the biotechnology potential of lactobacilli through comparative genomics of 213 strains and associated genera.</title>
        <authorList>
            <person name="Sun Z."/>
            <person name="Harris H.M."/>
            <person name="McCann A."/>
            <person name="Guo C."/>
            <person name="Argimon S."/>
            <person name="Zhang W."/>
            <person name="Yang X."/>
            <person name="Jeffery I.B."/>
            <person name="Cooney J.C."/>
            <person name="Kagawa T.F."/>
            <person name="Liu W."/>
            <person name="Song Y."/>
            <person name="Salvetti E."/>
            <person name="Wrobel A."/>
            <person name="Rasinkangas P."/>
            <person name="Parkhill J."/>
            <person name="Rea M.C."/>
            <person name="O'Sullivan O."/>
            <person name="Ritari J."/>
            <person name="Douillard F.P."/>
            <person name="Paul Ross R."/>
            <person name="Yang R."/>
            <person name="Briner A.E."/>
            <person name="Felis G.E."/>
            <person name="de Vos W.M."/>
            <person name="Barrangou R."/>
            <person name="Klaenhammer T.R."/>
            <person name="Caufield P.W."/>
            <person name="Cui Y."/>
            <person name="Zhang H."/>
            <person name="O'Toole P.W."/>
        </authorList>
    </citation>
    <scope>NUCLEOTIDE SEQUENCE [LARGE SCALE GENOMIC DNA]</scope>
    <source>
        <strain evidence="6 7">DSM 16982</strain>
    </source>
</reference>
<protein>
    <submittedName>
        <fullName evidence="6">NLP P60 protein</fullName>
    </submittedName>
</protein>
<evidence type="ECO:0000256" key="2">
    <source>
        <dbReference type="ARBA" id="ARBA00022670"/>
    </source>
</evidence>
<dbReference type="InterPro" id="IPR000064">
    <property type="entry name" value="NLP_P60_dom"/>
</dbReference>
<evidence type="ECO:0000256" key="3">
    <source>
        <dbReference type="ARBA" id="ARBA00022801"/>
    </source>
</evidence>
<dbReference type="SUPFAM" id="SSF54001">
    <property type="entry name" value="Cysteine proteinases"/>
    <property type="match status" value="1"/>
</dbReference>
<keyword evidence="3" id="KW-0378">Hydrolase</keyword>
<evidence type="ECO:0000313" key="6">
    <source>
        <dbReference type="EMBL" id="KRM17614.1"/>
    </source>
</evidence>
<dbReference type="STRING" id="1423774.FD31_GL002599"/>
<dbReference type="Gene3D" id="3.90.1720.10">
    <property type="entry name" value="endopeptidase domain like (from Nostoc punctiforme)"/>
    <property type="match status" value="1"/>
</dbReference>
<dbReference type="Pfam" id="PF00877">
    <property type="entry name" value="NLPC_P60"/>
    <property type="match status" value="1"/>
</dbReference>